<feature type="domain" description="Retrotransposon gag" evidence="3">
    <location>
        <begin position="602"/>
        <end position="650"/>
    </location>
</feature>
<dbReference type="Pfam" id="PF02458">
    <property type="entry name" value="Transferase"/>
    <property type="match status" value="1"/>
</dbReference>
<evidence type="ECO:0000313" key="5">
    <source>
        <dbReference type="RefSeq" id="XP_060676407.1"/>
    </source>
</evidence>
<dbReference type="Pfam" id="PF03732">
    <property type="entry name" value="Retrotrans_gag"/>
    <property type="match status" value="1"/>
</dbReference>
<feature type="region of interest" description="Disordered" evidence="2">
    <location>
        <begin position="684"/>
        <end position="735"/>
    </location>
</feature>
<dbReference type="GO" id="GO:0016740">
    <property type="term" value="F:transferase activity"/>
    <property type="evidence" value="ECO:0007669"/>
    <property type="project" value="UniProtKB-KW"/>
</dbReference>
<dbReference type="Proteomes" id="UP001652623">
    <property type="component" value="Chromosome 1"/>
</dbReference>
<comment type="similarity">
    <text evidence="1">Belongs to the plant acyltransferase family.</text>
</comment>
<reference evidence="4" key="1">
    <citation type="submission" date="2025-05" db="UniProtKB">
        <authorList>
            <consortium name="RefSeq"/>
        </authorList>
    </citation>
    <scope>NUCLEOTIDE SEQUENCE [LARGE SCALE GENOMIC DNA]</scope>
</reference>
<dbReference type="InterPro" id="IPR050317">
    <property type="entry name" value="Plant_Fungal_Acyltransferase"/>
</dbReference>
<keyword evidence="4" id="KW-1185">Reference proteome</keyword>
<reference evidence="5" key="2">
    <citation type="submission" date="2025-08" db="UniProtKB">
        <authorList>
            <consortium name="RefSeq"/>
        </authorList>
    </citation>
    <scope>IDENTIFICATION</scope>
    <source>
        <tissue evidence="5">Seedling</tissue>
    </source>
</reference>
<evidence type="ECO:0000256" key="2">
    <source>
        <dbReference type="SAM" id="MobiDB-lite"/>
    </source>
</evidence>
<keyword evidence="5" id="KW-0808">Transferase</keyword>
<protein>
    <submittedName>
        <fullName evidence="5">Spermidine hydroxycinnamoyl transferase</fullName>
    </submittedName>
</protein>
<dbReference type="Gene3D" id="3.30.559.10">
    <property type="entry name" value="Chloramphenicol acetyltransferase-like domain"/>
    <property type="match status" value="2"/>
</dbReference>
<sequence>MEVKLKSSLMIKPVETTWKGCLSLSEWDQIGFINHIPTTYFYQLSPTTPFDDSMSNTFKESLSRALVPFYPLAGHLRRISRGRLVLNCNAIGVQFIEAESKTKLEEFDDFSSSSYLSEILGQLSPPIDEQPLFLVKFTRFSCESLSLGLTISHVIVDGLSTLHFITEWAQLARGEPFLKIPFLVRKTLRVGDPLSPLSNPHVDRSDFHHPPLLIGHSCSVDKRKKKCAGALLKLSQEHVAKLKLMANEGRNMKRKPYTRYEILAGFIWRCACKARKLEDEQPTSLGVCANLCKRMRTTLLAEYFSNTAFIVTATSNAGELKSKPLGFVVSKVREAIEKVTKEYVWSAIDYLKSQPDLTKFQDFNGLWSCKGPYFGNPNVVVMSWMTLPVYGLDFGWGNEIYMDPGTHEHFDGESSILSNPDGDGSLLVKMDLHVEHMESFKEHFYNDIRSILLKFSDVDKLYTSLHLDDKVEALEDLVTIGRPGLIKSVTTSLGGATLGILERFLGGRRRSQQASVESTDAPTYEEHLVERLARSLERSQFTGYTFDQTRRLGAVGFDGSMDLVVALSWLDDMEKVLDEGMQCPDEDRIRIASFMLGAFIETKRLEFETLTQDSMTVSEYERRFRELSEFCPNLVADEVSKKRRFLDGLSEQIALSISGAVHPTYQLMRDAALEVERQALMRKTKHRSYDGLSSGSPSQGSLKRGSFSLGSSGSRGFRGGRHDASGSRFQRGGHT</sequence>
<name>A0ABM4AI45_ZIZJJ</name>
<dbReference type="InterPro" id="IPR023213">
    <property type="entry name" value="CAT-like_dom_sf"/>
</dbReference>
<accession>A0ABM4AI45</accession>
<organism evidence="4 5">
    <name type="scientific">Ziziphus jujuba</name>
    <name type="common">Chinese jujube</name>
    <name type="synonym">Ziziphus sativa</name>
    <dbReference type="NCBI Taxonomy" id="326968"/>
    <lineage>
        <taxon>Eukaryota</taxon>
        <taxon>Viridiplantae</taxon>
        <taxon>Streptophyta</taxon>
        <taxon>Embryophyta</taxon>
        <taxon>Tracheophyta</taxon>
        <taxon>Spermatophyta</taxon>
        <taxon>Magnoliopsida</taxon>
        <taxon>eudicotyledons</taxon>
        <taxon>Gunneridae</taxon>
        <taxon>Pentapetalae</taxon>
        <taxon>rosids</taxon>
        <taxon>fabids</taxon>
        <taxon>Rosales</taxon>
        <taxon>Rhamnaceae</taxon>
        <taxon>Paliureae</taxon>
        <taxon>Ziziphus</taxon>
    </lineage>
</organism>
<evidence type="ECO:0000259" key="3">
    <source>
        <dbReference type="Pfam" id="PF03732"/>
    </source>
</evidence>
<dbReference type="PANTHER" id="PTHR31642">
    <property type="entry name" value="TRICHOTHECENE 3-O-ACETYLTRANSFERASE"/>
    <property type="match status" value="1"/>
</dbReference>
<dbReference type="InterPro" id="IPR005162">
    <property type="entry name" value="Retrotrans_gag_dom"/>
</dbReference>
<dbReference type="GeneID" id="125418479"/>
<evidence type="ECO:0000256" key="1">
    <source>
        <dbReference type="ARBA" id="ARBA00009861"/>
    </source>
</evidence>
<proteinExistence type="inferred from homology"/>
<dbReference type="PANTHER" id="PTHR31642:SF324">
    <property type="entry name" value="SPERMIDINE HYDROXYCINNAMOYL TRANSFERASE"/>
    <property type="match status" value="1"/>
</dbReference>
<evidence type="ECO:0000313" key="4">
    <source>
        <dbReference type="Proteomes" id="UP001652623"/>
    </source>
</evidence>
<feature type="compositionally biased region" description="Low complexity" evidence="2">
    <location>
        <begin position="691"/>
        <end position="715"/>
    </location>
</feature>
<gene>
    <name evidence="5" type="primary">LOC125418479</name>
</gene>
<dbReference type="RefSeq" id="XP_060676407.1">
    <property type="nucleotide sequence ID" value="XM_060820424.1"/>
</dbReference>